<dbReference type="Proteomes" id="UP000824120">
    <property type="component" value="Chromosome 2"/>
</dbReference>
<proteinExistence type="predicted"/>
<keyword evidence="2" id="KW-1185">Reference proteome</keyword>
<sequence>MEAFMQLGVGLNTGSPSFPKMDMIGESDSPATAVAGTLEVSLSALLKRFSVPSNSVLCCIQ</sequence>
<evidence type="ECO:0000313" key="1">
    <source>
        <dbReference type="EMBL" id="KAG5623613.1"/>
    </source>
</evidence>
<dbReference type="AlphaFoldDB" id="A0A9J6AG23"/>
<organism evidence="1 2">
    <name type="scientific">Solanum commersonii</name>
    <name type="common">Commerson's wild potato</name>
    <name type="synonym">Commerson's nightshade</name>
    <dbReference type="NCBI Taxonomy" id="4109"/>
    <lineage>
        <taxon>Eukaryota</taxon>
        <taxon>Viridiplantae</taxon>
        <taxon>Streptophyta</taxon>
        <taxon>Embryophyta</taxon>
        <taxon>Tracheophyta</taxon>
        <taxon>Spermatophyta</taxon>
        <taxon>Magnoliopsida</taxon>
        <taxon>eudicotyledons</taxon>
        <taxon>Gunneridae</taxon>
        <taxon>Pentapetalae</taxon>
        <taxon>asterids</taxon>
        <taxon>lamiids</taxon>
        <taxon>Solanales</taxon>
        <taxon>Solanaceae</taxon>
        <taxon>Solanoideae</taxon>
        <taxon>Solaneae</taxon>
        <taxon>Solanum</taxon>
    </lineage>
</organism>
<name>A0A9J6AG23_SOLCO</name>
<gene>
    <name evidence="1" type="ORF">H5410_008831</name>
</gene>
<evidence type="ECO:0000313" key="2">
    <source>
        <dbReference type="Proteomes" id="UP000824120"/>
    </source>
</evidence>
<comment type="caution">
    <text evidence="1">The sequence shown here is derived from an EMBL/GenBank/DDBJ whole genome shotgun (WGS) entry which is preliminary data.</text>
</comment>
<reference evidence="1 2" key="1">
    <citation type="submission" date="2020-09" db="EMBL/GenBank/DDBJ databases">
        <title>De no assembly of potato wild relative species, Solanum commersonii.</title>
        <authorList>
            <person name="Cho K."/>
        </authorList>
    </citation>
    <scope>NUCLEOTIDE SEQUENCE [LARGE SCALE GENOMIC DNA]</scope>
    <source>
        <strain evidence="1">LZ3.2</strain>
        <tissue evidence="1">Leaf</tissue>
    </source>
</reference>
<accession>A0A9J6AG23</accession>
<dbReference type="EMBL" id="JACXVP010000002">
    <property type="protein sequence ID" value="KAG5623613.1"/>
    <property type="molecule type" value="Genomic_DNA"/>
</dbReference>
<protein>
    <submittedName>
        <fullName evidence="1">Uncharacterized protein</fullName>
    </submittedName>
</protein>